<evidence type="ECO:0000259" key="1">
    <source>
        <dbReference type="Pfam" id="PF08373"/>
    </source>
</evidence>
<evidence type="ECO:0000313" key="2">
    <source>
        <dbReference type="EMBL" id="KZR98887.1"/>
    </source>
</evidence>
<dbReference type="EMBL" id="LRGB01015451">
    <property type="protein sequence ID" value="KZR98887.1"/>
    <property type="molecule type" value="Genomic_DNA"/>
</dbReference>
<organism evidence="2 3">
    <name type="scientific">Daphnia magna</name>
    <dbReference type="NCBI Taxonomy" id="35525"/>
    <lineage>
        <taxon>Eukaryota</taxon>
        <taxon>Metazoa</taxon>
        <taxon>Ecdysozoa</taxon>
        <taxon>Arthropoda</taxon>
        <taxon>Crustacea</taxon>
        <taxon>Branchiopoda</taxon>
        <taxon>Diplostraca</taxon>
        <taxon>Cladocera</taxon>
        <taxon>Anomopoda</taxon>
        <taxon>Daphniidae</taxon>
        <taxon>Daphnia</taxon>
    </lineage>
</organism>
<sequence>MFDRQDNAVPINRVWDVRNQTRFVEDIEMSNGNRMILWKIFRPQAYTAESKLRAVDQMELRTLKKMGYFLIDVDLATWNRLAESDRITFLKMKLGFYVVRLH</sequence>
<comment type="caution">
    <text evidence="2">The sequence shown here is derived from an EMBL/GenBank/DDBJ whole genome shotgun (WGS) entry which is preliminary data.</text>
</comment>
<feature type="domain" description="RAP" evidence="1">
    <location>
        <begin position="40"/>
        <end position="93"/>
    </location>
</feature>
<dbReference type="Proteomes" id="UP000076858">
    <property type="component" value="Unassembled WGS sequence"/>
</dbReference>
<reference evidence="2 3" key="1">
    <citation type="submission" date="2016-03" db="EMBL/GenBank/DDBJ databases">
        <title>EvidentialGene: Evidence-directed Construction of Genes on Genomes.</title>
        <authorList>
            <person name="Gilbert D.G."/>
            <person name="Choi J.-H."/>
            <person name="Mockaitis K."/>
            <person name="Colbourne J."/>
            <person name="Pfrender M."/>
        </authorList>
    </citation>
    <scope>NUCLEOTIDE SEQUENCE [LARGE SCALE GENOMIC DNA]</scope>
    <source>
        <strain evidence="2 3">Xinb3</strain>
        <tissue evidence="2">Complete organism</tissue>
    </source>
</reference>
<keyword evidence="3" id="KW-1185">Reference proteome</keyword>
<dbReference type="Pfam" id="PF08373">
    <property type="entry name" value="RAP"/>
    <property type="match status" value="1"/>
</dbReference>
<dbReference type="AlphaFoldDB" id="A0A164GF43"/>
<dbReference type="InterPro" id="IPR013584">
    <property type="entry name" value="RAP"/>
</dbReference>
<keyword evidence="2" id="KW-0675">Receptor</keyword>
<proteinExistence type="predicted"/>
<protein>
    <submittedName>
        <fullName evidence="2">Putative Vitellogenin receptor</fullName>
    </submittedName>
</protein>
<gene>
    <name evidence="2" type="ORF">APZ42_005485</name>
</gene>
<evidence type="ECO:0000313" key="3">
    <source>
        <dbReference type="Proteomes" id="UP000076858"/>
    </source>
</evidence>
<accession>A0A164GF43</accession>
<name>A0A164GF43_9CRUS</name>